<sequence length="189" mass="20939">MNKEQLTARCEELGIDVQALNDAAEGKLATNAQLKDAIEAAEKKLESSESENKAADQKVVTEALKNESADDLIASNAIDSVKDAAAQKIRISLNQTAKDLGLDYASLQTIEELQEAIDAEVKRRDADSEKSKKPKVYKDKQGREWYFKPNAPKKINIDGRSMTQDEILQSEDIISELAFGNSSFLTQKY</sequence>
<evidence type="ECO:0000256" key="1">
    <source>
        <dbReference type="SAM" id="Coils"/>
    </source>
</evidence>
<reference evidence="3 4" key="1">
    <citation type="submission" date="2021-05" db="EMBL/GenBank/DDBJ databases">
        <title>Aequorivita echinoideorum JCM 30378 genome.</title>
        <authorList>
            <person name="Zhang H."/>
            <person name="Li C."/>
        </authorList>
    </citation>
    <scope>NUCLEOTIDE SEQUENCE [LARGE SCALE GENOMIC DNA]</scope>
    <source>
        <strain evidence="3 4">JCM30378</strain>
    </source>
</reference>
<comment type="caution">
    <text evidence="3">The sequence shown here is derived from an EMBL/GenBank/DDBJ whole genome shotgun (WGS) entry which is preliminary data.</text>
</comment>
<dbReference type="Proteomes" id="UP001297092">
    <property type="component" value="Unassembled WGS sequence"/>
</dbReference>
<name>A0ABS5S358_9FLAO</name>
<gene>
    <name evidence="3" type="ORF">KIV10_05510</name>
</gene>
<proteinExistence type="predicted"/>
<protein>
    <submittedName>
        <fullName evidence="3">Uncharacterized protein</fullName>
    </submittedName>
</protein>
<organism evidence="3 4">
    <name type="scientific">Aequorivita echinoideorum</name>
    <dbReference type="NCBI Taxonomy" id="1549647"/>
    <lineage>
        <taxon>Bacteria</taxon>
        <taxon>Pseudomonadati</taxon>
        <taxon>Bacteroidota</taxon>
        <taxon>Flavobacteriia</taxon>
        <taxon>Flavobacteriales</taxon>
        <taxon>Flavobacteriaceae</taxon>
        <taxon>Aequorivita</taxon>
    </lineage>
</organism>
<dbReference type="RefSeq" id="WP_214112490.1">
    <property type="nucleotide sequence ID" value="NZ_JAHCTB010000002.1"/>
</dbReference>
<dbReference type="EMBL" id="JAHCTB010000002">
    <property type="protein sequence ID" value="MBT0607633.1"/>
    <property type="molecule type" value="Genomic_DNA"/>
</dbReference>
<feature type="coiled-coil region" evidence="1">
    <location>
        <begin position="3"/>
        <end position="58"/>
    </location>
</feature>
<evidence type="ECO:0000256" key="2">
    <source>
        <dbReference type="SAM" id="MobiDB-lite"/>
    </source>
</evidence>
<accession>A0ABS5S358</accession>
<keyword evidence="4" id="KW-1185">Reference proteome</keyword>
<evidence type="ECO:0000313" key="4">
    <source>
        <dbReference type="Proteomes" id="UP001297092"/>
    </source>
</evidence>
<evidence type="ECO:0000313" key="3">
    <source>
        <dbReference type="EMBL" id="MBT0607633.1"/>
    </source>
</evidence>
<keyword evidence="1" id="KW-0175">Coiled coil</keyword>
<feature type="region of interest" description="Disordered" evidence="2">
    <location>
        <begin position="120"/>
        <end position="143"/>
    </location>
</feature>